<dbReference type="FunFam" id="3.30.200.20:FF:000228">
    <property type="entry name" value="Serine/threonine-protein kinase BIK1"/>
    <property type="match status" value="1"/>
</dbReference>
<sequence>MSQKKLRWKSVMFGCCTTVAPSPESRRPELKQISLQRLSLMDKSDPSSPLSAEDISNSLIGLTLHVFTLAELEIVTNKFSWNNLLGEGGFGPVYKGFVDDKLRPGLETQPVAVKLLDLEGLQGHREWLAEIVFLGQLRHPNLVKLIGYCCEEVHRLLVYEYMARGSLADQLFRRYSVAMPWSIRMKIALGAAKGLAFLHETDRPVIYRDFKTSNILLDSAYTAKLSDFGLAKDGPEEDETHLETRIMGTRGYAAPEYVTTGDLTTKSDVYGFGVVLLELLTGRESMDKSLRSRGQSLVQWARPLLKDLKKLDRVMDPRLEGRYCFKGSQTAAALAYKCLSNRPKPRPTMSDAVKILETLQDFDECFCENLCNAG</sequence>
<dbReference type="PROSITE" id="PS00108">
    <property type="entry name" value="PROTEIN_KINASE_ST"/>
    <property type="match status" value="1"/>
</dbReference>
<dbReference type="InterPro" id="IPR008271">
    <property type="entry name" value="Ser/Thr_kinase_AS"/>
</dbReference>
<dbReference type="Proteomes" id="UP000516437">
    <property type="component" value="Chromosome 3"/>
</dbReference>
<comment type="catalytic activity">
    <reaction evidence="6">
        <text>L-threonyl-[protein] + ATP = O-phospho-L-threonyl-[protein] + ADP + H(+)</text>
        <dbReference type="Rhea" id="RHEA:46608"/>
        <dbReference type="Rhea" id="RHEA-COMP:11060"/>
        <dbReference type="Rhea" id="RHEA-COMP:11605"/>
        <dbReference type="ChEBI" id="CHEBI:15378"/>
        <dbReference type="ChEBI" id="CHEBI:30013"/>
        <dbReference type="ChEBI" id="CHEBI:30616"/>
        <dbReference type="ChEBI" id="CHEBI:61977"/>
        <dbReference type="ChEBI" id="CHEBI:456216"/>
        <dbReference type="EC" id="2.7.11.1"/>
    </reaction>
</comment>
<dbReference type="Pfam" id="PF00069">
    <property type="entry name" value="Pkinase"/>
    <property type="match status" value="1"/>
</dbReference>
<dbReference type="Gene3D" id="3.30.200.20">
    <property type="entry name" value="Phosphorylase Kinase, domain 1"/>
    <property type="match status" value="1"/>
</dbReference>
<reference evidence="9 10" key="1">
    <citation type="journal article" date="2019" name="Plant Biotechnol. J.">
        <title>The red bayberry genome and genetic basis of sex determination.</title>
        <authorList>
            <person name="Jia H.M."/>
            <person name="Jia H.J."/>
            <person name="Cai Q.L."/>
            <person name="Wang Y."/>
            <person name="Zhao H.B."/>
            <person name="Yang W.F."/>
            <person name="Wang G.Y."/>
            <person name="Li Y.H."/>
            <person name="Zhan D.L."/>
            <person name="Shen Y.T."/>
            <person name="Niu Q.F."/>
            <person name="Chang L."/>
            <person name="Qiu J."/>
            <person name="Zhao L."/>
            <person name="Xie H.B."/>
            <person name="Fu W.Y."/>
            <person name="Jin J."/>
            <person name="Li X.W."/>
            <person name="Jiao Y."/>
            <person name="Zhou C.C."/>
            <person name="Tu T."/>
            <person name="Chai C.Y."/>
            <person name="Gao J.L."/>
            <person name="Fan L.J."/>
            <person name="van de Weg E."/>
            <person name="Wang J.Y."/>
            <person name="Gao Z.S."/>
        </authorList>
    </citation>
    <scope>NUCLEOTIDE SEQUENCE [LARGE SCALE GENOMIC DNA]</scope>
    <source>
        <tissue evidence="9">Leaves</tissue>
    </source>
</reference>
<keyword evidence="10" id="KW-1185">Reference proteome</keyword>
<dbReference type="PROSITE" id="PS50011">
    <property type="entry name" value="PROTEIN_KINASE_DOM"/>
    <property type="match status" value="1"/>
</dbReference>
<keyword evidence="3" id="KW-0547">Nucleotide-binding</keyword>
<comment type="caution">
    <text evidence="9">The sequence shown here is derived from an EMBL/GenBank/DDBJ whole genome shotgun (WGS) entry which is preliminary data.</text>
</comment>
<proteinExistence type="predicted"/>
<dbReference type="SUPFAM" id="SSF56112">
    <property type="entry name" value="Protein kinase-like (PK-like)"/>
    <property type="match status" value="1"/>
</dbReference>
<evidence type="ECO:0000256" key="4">
    <source>
        <dbReference type="ARBA" id="ARBA00022777"/>
    </source>
</evidence>
<dbReference type="InterPro" id="IPR050823">
    <property type="entry name" value="Plant_Ser_Thr_Prot_Kinase"/>
</dbReference>
<evidence type="ECO:0000256" key="1">
    <source>
        <dbReference type="ARBA" id="ARBA00012513"/>
    </source>
</evidence>
<evidence type="ECO:0000313" key="10">
    <source>
        <dbReference type="Proteomes" id="UP000516437"/>
    </source>
</evidence>
<evidence type="ECO:0000256" key="2">
    <source>
        <dbReference type="ARBA" id="ARBA00022679"/>
    </source>
</evidence>
<evidence type="ECO:0000256" key="7">
    <source>
        <dbReference type="ARBA" id="ARBA00048679"/>
    </source>
</evidence>
<keyword evidence="4" id="KW-0418">Kinase</keyword>
<dbReference type="Gene3D" id="1.10.510.10">
    <property type="entry name" value="Transferase(Phosphotransferase) domain 1"/>
    <property type="match status" value="1"/>
</dbReference>
<dbReference type="AlphaFoldDB" id="A0A6A1W4M1"/>
<keyword evidence="2" id="KW-0808">Transferase</keyword>
<dbReference type="PANTHER" id="PTHR45621">
    <property type="entry name" value="OS01G0588500 PROTEIN-RELATED"/>
    <property type="match status" value="1"/>
</dbReference>
<gene>
    <name evidence="9" type="ORF">CJ030_MR3G009505</name>
</gene>
<evidence type="ECO:0000256" key="5">
    <source>
        <dbReference type="ARBA" id="ARBA00022840"/>
    </source>
</evidence>
<dbReference type="OrthoDB" id="4062651at2759"/>
<dbReference type="GO" id="GO:0005524">
    <property type="term" value="F:ATP binding"/>
    <property type="evidence" value="ECO:0007669"/>
    <property type="project" value="UniProtKB-KW"/>
</dbReference>
<comment type="catalytic activity">
    <reaction evidence="7">
        <text>L-seryl-[protein] + ATP = O-phospho-L-seryl-[protein] + ADP + H(+)</text>
        <dbReference type="Rhea" id="RHEA:17989"/>
        <dbReference type="Rhea" id="RHEA-COMP:9863"/>
        <dbReference type="Rhea" id="RHEA-COMP:11604"/>
        <dbReference type="ChEBI" id="CHEBI:15378"/>
        <dbReference type="ChEBI" id="CHEBI:29999"/>
        <dbReference type="ChEBI" id="CHEBI:30616"/>
        <dbReference type="ChEBI" id="CHEBI:83421"/>
        <dbReference type="ChEBI" id="CHEBI:456216"/>
        <dbReference type="EC" id="2.7.11.1"/>
    </reaction>
</comment>
<dbReference type="FunFam" id="1.10.510.10:FF:000095">
    <property type="entry name" value="protein STRUBBELIG-RECEPTOR FAMILY 8"/>
    <property type="match status" value="1"/>
</dbReference>
<feature type="domain" description="Protein kinase" evidence="8">
    <location>
        <begin position="79"/>
        <end position="359"/>
    </location>
</feature>
<protein>
    <recommendedName>
        <fullName evidence="1">non-specific serine/threonine protein kinase</fullName>
        <ecNumber evidence="1">2.7.11.1</ecNumber>
    </recommendedName>
</protein>
<organism evidence="9 10">
    <name type="scientific">Morella rubra</name>
    <name type="common">Chinese bayberry</name>
    <dbReference type="NCBI Taxonomy" id="262757"/>
    <lineage>
        <taxon>Eukaryota</taxon>
        <taxon>Viridiplantae</taxon>
        <taxon>Streptophyta</taxon>
        <taxon>Embryophyta</taxon>
        <taxon>Tracheophyta</taxon>
        <taxon>Spermatophyta</taxon>
        <taxon>Magnoliopsida</taxon>
        <taxon>eudicotyledons</taxon>
        <taxon>Gunneridae</taxon>
        <taxon>Pentapetalae</taxon>
        <taxon>rosids</taxon>
        <taxon>fabids</taxon>
        <taxon>Fagales</taxon>
        <taxon>Myricaceae</taxon>
        <taxon>Morella</taxon>
    </lineage>
</organism>
<evidence type="ECO:0000256" key="6">
    <source>
        <dbReference type="ARBA" id="ARBA00047899"/>
    </source>
</evidence>
<dbReference type="InterPro" id="IPR000719">
    <property type="entry name" value="Prot_kinase_dom"/>
</dbReference>
<evidence type="ECO:0000313" key="9">
    <source>
        <dbReference type="EMBL" id="KAB1219863.1"/>
    </source>
</evidence>
<dbReference type="InterPro" id="IPR011009">
    <property type="entry name" value="Kinase-like_dom_sf"/>
</dbReference>
<name>A0A6A1W4M1_9ROSI</name>
<keyword evidence="5" id="KW-0067">ATP-binding</keyword>
<evidence type="ECO:0000259" key="8">
    <source>
        <dbReference type="PROSITE" id="PS50011"/>
    </source>
</evidence>
<evidence type="ECO:0000256" key="3">
    <source>
        <dbReference type="ARBA" id="ARBA00022741"/>
    </source>
</evidence>
<dbReference type="EC" id="2.7.11.1" evidence="1"/>
<dbReference type="EMBL" id="RXIC02000021">
    <property type="protein sequence ID" value="KAB1219863.1"/>
    <property type="molecule type" value="Genomic_DNA"/>
</dbReference>
<accession>A0A6A1W4M1</accession>
<dbReference type="GO" id="GO:0004674">
    <property type="term" value="F:protein serine/threonine kinase activity"/>
    <property type="evidence" value="ECO:0007669"/>
    <property type="project" value="UniProtKB-EC"/>
</dbReference>